<evidence type="ECO:0000256" key="1">
    <source>
        <dbReference type="SAM" id="Coils"/>
    </source>
</evidence>
<name>A0ABY8C0P6_9MICO</name>
<dbReference type="EMBL" id="CP119108">
    <property type="protein sequence ID" value="WEG09302.1"/>
    <property type="molecule type" value="Genomic_DNA"/>
</dbReference>
<protein>
    <submittedName>
        <fullName evidence="2">Uncharacterized protein</fullName>
    </submittedName>
</protein>
<reference evidence="2 3" key="1">
    <citation type="submission" date="2023-03" db="EMBL/GenBank/DDBJ databases">
        <title>Genome sequence of Microbacterium sp. KACC 23027.</title>
        <authorList>
            <person name="Kim S."/>
            <person name="Heo J."/>
            <person name="Kwon S.-W."/>
        </authorList>
    </citation>
    <scope>NUCLEOTIDE SEQUENCE [LARGE SCALE GENOMIC DNA]</scope>
    <source>
        <strain evidence="2 3">KACC 23027</strain>
    </source>
</reference>
<evidence type="ECO:0000313" key="3">
    <source>
        <dbReference type="Proteomes" id="UP001214553"/>
    </source>
</evidence>
<evidence type="ECO:0000313" key="2">
    <source>
        <dbReference type="EMBL" id="WEG09302.1"/>
    </source>
</evidence>
<feature type="coiled-coil region" evidence="1">
    <location>
        <begin position="621"/>
        <end position="648"/>
    </location>
</feature>
<sequence length="663" mass="68774">MTTPNVPAEEQLLISLAGVAELAGVRRPVASLWRTRSQRGDAPFPPAAAHRGGRDLFDAHAVAEWLVETGHGHNPDAVGDAAAYVDGMGIDFSEPGQVAELAALIALRAQTGEQLGEARDLQALAFAADPDDTHLRREVERHRERGAPWAAYADRLIDAAYSPAAALALVQRRAARRQRALGSSGALAAPARDLVTALVQALAAEVGEPGERPTMRIAPGVDTTLFDAVVRRFDGEVDVVWPTDDESRPLRRANACSGIPIDTVIAQPGAVVLGRVPAVAGASVDDIVSAVDELGLSLDPDEVAVMVGPARALVDGLSAPRAAARADTLRTGRVRAVVRLDAGHVTSASREALALWVFGPAADIPLGDRVIALADLTGAALSAAVAGDLVSDILANLGGPIAARAHAFRFARLQRTSSVLARSGALMADTPPRSAAVLAASRDLPTLLDAALAAAGVDAPALEVTVQTAALPAPETTTVDAAISAGHARVLAGIRLGADEIGDTGLVVVDAADLDDPAGIGARRVDHLAFAEKHPKAQLTRPGDVVFRTSPTPRAWVDRDGSHVVAYPARVLRVTAADPGGLVPELVAADITAGGAGPGAWRRWRVRTVAPAQLQPLRATLAAASLTRDNLRERIDRLDRLVAVLSDAVAARAVTISTDLTTQ</sequence>
<keyword evidence="1" id="KW-0175">Coiled coil</keyword>
<accession>A0ABY8C0P6</accession>
<keyword evidence="3" id="KW-1185">Reference proteome</keyword>
<dbReference type="RefSeq" id="WP_275278626.1">
    <property type="nucleotide sequence ID" value="NZ_CP119108.1"/>
</dbReference>
<proteinExistence type="predicted"/>
<gene>
    <name evidence="2" type="ORF">PU630_01695</name>
</gene>
<dbReference type="Proteomes" id="UP001214553">
    <property type="component" value="Chromosome"/>
</dbReference>
<organism evidence="2 3">
    <name type="scientific">Microbacterium horticulturae</name>
    <dbReference type="NCBI Taxonomy" id="3028316"/>
    <lineage>
        <taxon>Bacteria</taxon>
        <taxon>Bacillati</taxon>
        <taxon>Actinomycetota</taxon>
        <taxon>Actinomycetes</taxon>
        <taxon>Micrococcales</taxon>
        <taxon>Microbacteriaceae</taxon>
        <taxon>Microbacterium</taxon>
    </lineage>
</organism>